<evidence type="ECO:0000313" key="11">
    <source>
        <dbReference type="Proteomes" id="UP001183607"/>
    </source>
</evidence>
<feature type="transmembrane region" description="Helical" evidence="8">
    <location>
        <begin position="81"/>
        <end position="108"/>
    </location>
</feature>
<feature type="transmembrane region" description="Helical" evidence="8">
    <location>
        <begin position="203"/>
        <end position="223"/>
    </location>
</feature>
<feature type="transmembrane region" description="Helical" evidence="8">
    <location>
        <begin position="138"/>
        <end position="157"/>
    </location>
</feature>
<feature type="transmembrane region" description="Helical" evidence="8">
    <location>
        <begin position="407"/>
        <end position="426"/>
    </location>
</feature>
<dbReference type="CDD" id="cd17502">
    <property type="entry name" value="MFS_Azr1_MDR_like"/>
    <property type="match status" value="1"/>
</dbReference>
<dbReference type="PRINTS" id="PR01036">
    <property type="entry name" value="TCRTETB"/>
</dbReference>
<dbReference type="PANTHER" id="PTHR23501:SF197">
    <property type="entry name" value="COMD"/>
    <property type="match status" value="1"/>
</dbReference>
<feature type="transmembrane region" description="Helical" evidence="8">
    <location>
        <begin position="269"/>
        <end position="291"/>
    </location>
</feature>
<evidence type="ECO:0000256" key="2">
    <source>
        <dbReference type="ARBA" id="ARBA00007520"/>
    </source>
</evidence>
<keyword evidence="6 8" id="KW-1133">Transmembrane helix</keyword>
<evidence type="ECO:0000256" key="4">
    <source>
        <dbReference type="ARBA" id="ARBA00022475"/>
    </source>
</evidence>
<gene>
    <name evidence="10" type="ORF">RM574_00795</name>
</gene>
<evidence type="ECO:0000256" key="6">
    <source>
        <dbReference type="ARBA" id="ARBA00022989"/>
    </source>
</evidence>
<organism evidence="10 11">
    <name type="scientific">Streptomyces evansiae</name>
    <dbReference type="NCBI Taxonomy" id="3075535"/>
    <lineage>
        <taxon>Bacteria</taxon>
        <taxon>Bacillati</taxon>
        <taxon>Actinomycetota</taxon>
        <taxon>Actinomycetes</taxon>
        <taxon>Kitasatosporales</taxon>
        <taxon>Streptomycetaceae</taxon>
        <taxon>Streptomyces</taxon>
    </lineage>
</organism>
<comment type="caution">
    <text evidence="10">The sequence shown here is derived from an EMBL/GenBank/DDBJ whole genome shotgun (WGS) entry which is preliminary data.</text>
</comment>
<evidence type="ECO:0000256" key="3">
    <source>
        <dbReference type="ARBA" id="ARBA00022448"/>
    </source>
</evidence>
<dbReference type="InterPro" id="IPR020846">
    <property type="entry name" value="MFS_dom"/>
</dbReference>
<protein>
    <submittedName>
        <fullName evidence="10">MDR family MFS transporter</fullName>
    </submittedName>
</protein>
<dbReference type="Pfam" id="PF07690">
    <property type="entry name" value="MFS_1"/>
    <property type="match status" value="1"/>
</dbReference>
<evidence type="ECO:0000256" key="5">
    <source>
        <dbReference type="ARBA" id="ARBA00022692"/>
    </source>
</evidence>
<keyword evidence="4" id="KW-1003">Cell membrane</keyword>
<feature type="transmembrane region" description="Helical" evidence="8">
    <location>
        <begin position="169"/>
        <end position="191"/>
    </location>
</feature>
<feature type="transmembrane region" description="Helical" evidence="8">
    <location>
        <begin position="114"/>
        <end position="131"/>
    </location>
</feature>
<dbReference type="FunFam" id="1.20.1720.10:FF:000004">
    <property type="entry name" value="EmrB/QacA family drug resistance transporter"/>
    <property type="match status" value="1"/>
</dbReference>
<feature type="transmembrane region" description="Helical" evidence="8">
    <location>
        <begin position="51"/>
        <end position="69"/>
    </location>
</feature>
<feature type="transmembrane region" description="Helical" evidence="8">
    <location>
        <begin position="432"/>
        <end position="455"/>
    </location>
</feature>
<dbReference type="Gene3D" id="1.20.1720.10">
    <property type="entry name" value="Multidrug resistance protein D"/>
    <property type="match status" value="1"/>
</dbReference>
<sequence length="477" mass="49664">MTTPDRAPARRTLLVLMVPLMLVLFLANLDQTIVAAALPTIGRDLDSASGASWVVTAYLLTSAITTLILGKLGDMYGRKRVFQFSIAVFLAGSLLCGLAPGIGALIAFRALQGIGGGGLNSLVQAITGDLVPARRRAAWQALTGVVATLALVAGPLLGGAFAEGLSWRWIFWINLPIGVAALFTVAAKLHLPRPAAARGRVDYAGAALVAALTTTALLVTTWGGTTYSWTSPLVLGLLAATVLALLAYVRAERRAAEPLTPPRLFRSAVFDLAGLQFFLATLVLFVGMLYVPMFLETVQHATAFSAGLYVIPLLLGLVAAAMVSGPLIAKTGRYKIYPVLGSLLTGGAMYWLAQWDAHTGPFGLITPLVVAGAGLGLFVQVSLLAGQNAAAYADLGAATGTLNFFKSLGGAVGAALFGAILAHALAHGTALAAFHTVFLWTLPFMGAALVAALAMREKPLSEEMREVAAGEVEVPEY</sequence>
<dbReference type="RefSeq" id="WP_093854700.1">
    <property type="nucleotide sequence ID" value="NZ_JAVRER010000001.1"/>
</dbReference>
<keyword evidence="7 8" id="KW-0472">Membrane</keyword>
<feature type="domain" description="Major facilitator superfamily (MFS) profile" evidence="9">
    <location>
        <begin position="16"/>
        <end position="459"/>
    </location>
</feature>
<dbReference type="Gene3D" id="1.20.1250.20">
    <property type="entry name" value="MFS general substrate transporter like domains"/>
    <property type="match status" value="1"/>
</dbReference>
<proteinExistence type="inferred from homology"/>
<keyword evidence="3" id="KW-0813">Transport</keyword>
<dbReference type="Proteomes" id="UP001183607">
    <property type="component" value="Unassembled WGS sequence"/>
</dbReference>
<keyword evidence="5 8" id="KW-0812">Transmembrane</keyword>
<evidence type="ECO:0000313" key="10">
    <source>
        <dbReference type="EMBL" id="MDT0414015.1"/>
    </source>
</evidence>
<reference evidence="11" key="1">
    <citation type="submission" date="2023-07" db="EMBL/GenBank/DDBJ databases">
        <title>30 novel species of actinomycetes from the DSMZ collection.</title>
        <authorList>
            <person name="Nouioui I."/>
        </authorList>
    </citation>
    <scope>NUCLEOTIDE SEQUENCE [LARGE SCALE GENOMIC DNA]</scope>
    <source>
        <strain evidence="11">DSM 41982</strain>
    </source>
</reference>
<evidence type="ECO:0000259" key="9">
    <source>
        <dbReference type="PROSITE" id="PS50850"/>
    </source>
</evidence>
<dbReference type="GO" id="GO:0005886">
    <property type="term" value="C:plasma membrane"/>
    <property type="evidence" value="ECO:0007669"/>
    <property type="project" value="UniProtKB-SubCell"/>
</dbReference>
<accession>A0ABD5E141</accession>
<dbReference type="InterPro" id="IPR036259">
    <property type="entry name" value="MFS_trans_sf"/>
</dbReference>
<dbReference type="SUPFAM" id="SSF103473">
    <property type="entry name" value="MFS general substrate transporter"/>
    <property type="match status" value="1"/>
</dbReference>
<comment type="similarity">
    <text evidence="2">Belongs to the major facilitator superfamily. TCR/Tet family.</text>
</comment>
<dbReference type="AlphaFoldDB" id="A0ABD5E141"/>
<feature type="transmembrane region" description="Helical" evidence="8">
    <location>
        <begin position="365"/>
        <end position="386"/>
    </location>
</feature>
<evidence type="ECO:0000256" key="1">
    <source>
        <dbReference type="ARBA" id="ARBA00004651"/>
    </source>
</evidence>
<feature type="transmembrane region" description="Helical" evidence="8">
    <location>
        <begin position="303"/>
        <end position="324"/>
    </location>
</feature>
<dbReference type="EMBL" id="JAVRER010000001">
    <property type="protein sequence ID" value="MDT0414015.1"/>
    <property type="molecule type" value="Genomic_DNA"/>
</dbReference>
<comment type="subcellular location">
    <subcellularLocation>
        <location evidence="1">Cell membrane</location>
        <topology evidence="1">Multi-pass membrane protein</topology>
    </subcellularLocation>
</comment>
<evidence type="ECO:0000256" key="8">
    <source>
        <dbReference type="SAM" id="Phobius"/>
    </source>
</evidence>
<dbReference type="PANTHER" id="PTHR23501">
    <property type="entry name" value="MAJOR FACILITATOR SUPERFAMILY"/>
    <property type="match status" value="1"/>
</dbReference>
<name>A0ABD5E141_9ACTN</name>
<evidence type="ECO:0000256" key="7">
    <source>
        <dbReference type="ARBA" id="ARBA00023136"/>
    </source>
</evidence>
<dbReference type="InterPro" id="IPR011701">
    <property type="entry name" value="MFS"/>
</dbReference>
<feature type="transmembrane region" description="Helical" evidence="8">
    <location>
        <begin position="336"/>
        <end position="353"/>
    </location>
</feature>
<dbReference type="PROSITE" id="PS50850">
    <property type="entry name" value="MFS"/>
    <property type="match status" value="1"/>
</dbReference>
<feature type="transmembrane region" description="Helical" evidence="8">
    <location>
        <begin position="229"/>
        <end position="249"/>
    </location>
</feature>